<organism evidence="1 2">
    <name type="scientific">Mucor lusitanicus CBS 277.49</name>
    <dbReference type="NCBI Taxonomy" id="747725"/>
    <lineage>
        <taxon>Eukaryota</taxon>
        <taxon>Fungi</taxon>
        <taxon>Fungi incertae sedis</taxon>
        <taxon>Mucoromycota</taxon>
        <taxon>Mucoromycotina</taxon>
        <taxon>Mucoromycetes</taxon>
        <taxon>Mucorales</taxon>
        <taxon>Mucorineae</taxon>
        <taxon>Mucoraceae</taxon>
        <taxon>Mucor</taxon>
    </lineage>
</organism>
<comment type="caution">
    <text evidence="1">The sequence shown here is derived from an EMBL/GenBank/DDBJ whole genome shotgun (WGS) entry which is preliminary data.</text>
</comment>
<gene>
    <name evidence="1" type="ORF">MUCCIDRAFT_109623</name>
</gene>
<protein>
    <submittedName>
        <fullName evidence="1">Uncharacterized protein</fullName>
    </submittedName>
</protein>
<reference evidence="1 2" key="1">
    <citation type="submission" date="2015-06" db="EMBL/GenBank/DDBJ databases">
        <title>Expansion of signal transduction pathways in fungi by whole-genome duplication.</title>
        <authorList>
            <consortium name="DOE Joint Genome Institute"/>
            <person name="Corrochano L.M."/>
            <person name="Kuo A."/>
            <person name="Marcet-Houben M."/>
            <person name="Polaino S."/>
            <person name="Salamov A."/>
            <person name="Villalobos J.M."/>
            <person name="Alvarez M.I."/>
            <person name="Avalos J."/>
            <person name="Benito E.P."/>
            <person name="Benoit I."/>
            <person name="Burger G."/>
            <person name="Camino L.P."/>
            <person name="Canovas D."/>
            <person name="Cerda-Olmedo E."/>
            <person name="Cheng J.-F."/>
            <person name="Dominguez A."/>
            <person name="Elias M."/>
            <person name="Eslava A.P."/>
            <person name="Glaser F."/>
            <person name="Grimwood J."/>
            <person name="Gutierrez G."/>
            <person name="Heitman J."/>
            <person name="Henrissat B."/>
            <person name="Iturriaga E.A."/>
            <person name="Lang B.F."/>
            <person name="Lavin J.L."/>
            <person name="Lee S."/>
            <person name="Li W."/>
            <person name="Lindquist E."/>
            <person name="Lopez-Garcia S."/>
            <person name="Luque E.M."/>
            <person name="Marcos A.T."/>
            <person name="Martin J."/>
            <person name="Mccluskey K."/>
            <person name="Medina H.R."/>
            <person name="Miralles-Duran A."/>
            <person name="Miyazaki A."/>
            <person name="Munoz-Torres E."/>
            <person name="Oguiza J.A."/>
            <person name="Ohm R."/>
            <person name="Olmedo M."/>
            <person name="Orejas M."/>
            <person name="Ortiz-Castellanos L."/>
            <person name="Pisabarro A.G."/>
            <person name="Rodriguez-Romero J."/>
            <person name="Ruiz-Herrera J."/>
            <person name="Ruiz-Vazquez R."/>
            <person name="Sanz C."/>
            <person name="Schackwitz W."/>
            <person name="Schmutz J."/>
            <person name="Shahriari M."/>
            <person name="Shelest E."/>
            <person name="Silva-Franco F."/>
            <person name="Soanes D."/>
            <person name="Syed K."/>
            <person name="Tagua V.G."/>
            <person name="Talbot N.J."/>
            <person name="Thon M."/>
            <person name="De Vries R.P."/>
            <person name="Wiebenga A."/>
            <person name="Yadav J.S."/>
            <person name="Braun E.L."/>
            <person name="Baker S."/>
            <person name="Garre V."/>
            <person name="Horwitz B."/>
            <person name="Torres-Martinez S."/>
            <person name="Idnurm A."/>
            <person name="Herrera-Estrella A."/>
            <person name="Gabaldon T."/>
            <person name="Grigoriev I.V."/>
        </authorList>
    </citation>
    <scope>NUCLEOTIDE SEQUENCE [LARGE SCALE GENOMIC DNA]</scope>
    <source>
        <strain evidence="1 2">CBS 277.49</strain>
    </source>
</reference>
<dbReference type="EMBL" id="AMYB01000004">
    <property type="protein sequence ID" value="OAD02782.1"/>
    <property type="molecule type" value="Genomic_DNA"/>
</dbReference>
<proteinExistence type="predicted"/>
<evidence type="ECO:0000313" key="1">
    <source>
        <dbReference type="EMBL" id="OAD02782.1"/>
    </source>
</evidence>
<dbReference type="AlphaFoldDB" id="A0A162T8Z9"/>
<keyword evidence="2" id="KW-1185">Reference proteome</keyword>
<dbReference type="Proteomes" id="UP000077051">
    <property type="component" value="Unassembled WGS sequence"/>
</dbReference>
<dbReference type="VEuPathDB" id="FungiDB:MUCCIDRAFT_109623"/>
<sequence length="55" mass="5986">MAVSWFKALSGTARPLLGWIFGGSRCKWNGYAKVGIATNEGIYGWTSMKDNNGLC</sequence>
<name>A0A162T8Z9_MUCCL</name>
<accession>A0A162T8Z9</accession>
<evidence type="ECO:0000313" key="2">
    <source>
        <dbReference type="Proteomes" id="UP000077051"/>
    </source>
</evidence>